<keyword evidence="2" id="KW-0472">Membrane</keyword>
<evidence type="ECO:0000256" key="2">
    <source>
        <dbReference type="SAM" id="Phobius"/>
    </source>
</evidence>
<evidence type="ECO:0000313" key="3">
    <source>
        <dbReference type="EMBL" id="KPL07320.1"/>
    </source>
</evidence>
<dbReference type="AlphaFoldDB" id="A0A0S8JC71"/>
<evidence type="ECO:0000313" key="4">
    <source>
        <dbReference type="Proteomes" id="UP000051035"/>
    </source>
</evidence>
<comment type="caution">
    <text evidence="3">The sequence shown here is derived from an EMBL/GenBank/DDBJ whole genome shotgun (WGS) entry which is preliminary data.</text>
</comment>
<sequence length="109" mass="12328">MLLTRMARRKLASEPPQSSAREPWPLTAPGPLGQNRACGTPSVTQKRQWTRECCADLTDQGGTMRTMWTRVLMACTLAWALIILTHYIFQHASYLTRFLQYATRLMGAA</sequence>
<accession>A0A0S8JC71</accession>
<name>A0A0S8JC71_UNCT6</name>
<gene>
    <name evidence="3" type="ORF">AMJ71_09260</name>
</gene>
<protein>
    <submittedName>
        <fullName evidence="3">Uncharacterized protein</fullName>
    </submittedName>
</protein>
<organism evidence="3 4">
    <name type="scientific">candidate division TA06 bacterium SM1_40</name>
    <dbReference type="NCBI Taxonomy" id="1703773"/>
    <lineage>
        <taxon>Bacteria</taxon>
        <taxon>Bacteria division TA06</taxon>
    </lineage>
</organism>
<keyword evidence="2" id="KW-0812">Transmembrane</keyword>
<feature type="region of interest" description="Disordered" evidence="1">
    <location>
        <begin position="1"/>
        <end position="43"/>
    </location>
</feature>
<feature type="compositionally biased region" description="Basic residues" evidence="1">
    <location>
        <begin position="1"/>
        <end position="10"/>
    </location>
</feature>
<reference evidence="3 4" key="1">
    <citation type="journal article" date="2015" name="Microbiome">
        <title>Genomic resolution of linkages in carbon, nitrogen, and sulfur cycling among widespread estuary sediment bacteria.</title>
        <authorList>
            <person name="Baker B.J."/>
            <person name="Lazar C.S."/>
            <person name="Teske A.P."/>
            <person name="Dick G.J."/>
        </authorList>
    </citation>
    <scope>NUCLEOTIDE SEQUENCE [LARGE SCALE GENOMIC DNA]</scope>
    <source>
        <strain evidence="3">SM1_40</strain>
    </source>
</reference>
<dbReference type="EMBL" id="LJVA01000131">
    <property type="protein sequence ID" value="KPL07320.1"/>
    <property type="molecule type" value="Genomic_DNA"/>
</dbReference>
<keyword evidence="2" id="KW-1133">Transmembrane helix</keyword>
<dbReference type="Proteomes" id="UP000051035">
    <property type="component" value="Unassembled WGS sequence"/>
</dbReference>
<proteinExistence type="predicted"/>
<feature type="transmembrane region" description="Helical" evidence="2">
    <location>
        <begin position="71"/>
        <end position="89"/>
    </location>
</feature>
<evidence type="ECO:0000256" key="1">
    <source>
        <dbReference type="SAM" id="MobiDB-lite"/>
    </source>
</evidence>